<evidence type="ECO:0000256" key="5">
    <source>
        <dbReference type="ARBA" id="ARBA00008247"/>
    </source>
</evidence>
<dbReference type="GO" id="GO:0016117">
    <property type="term" value="P:carotenoid biosynthetic process"/>
    <property type="evidence" value="ECO:0007669"/>
    <property type="project" value="UniProtKB-KW"/>
</dbReference>
<reference evidence="20 21" key="1">
    <citation type="journal article" date="2018" name="IMA Fungus">
        <title>IMA Genome-F 9: Draft genome sequence of Annulohypoxylon stygium, Aspergillus mulundensis, Berkeleyomyces basicola (syn. Thielaviopsis basicola), Ceratocystis smalleyi, two Cercospora beticola strains, Coleophoma cylindrospora, Fusarium fracticaudum, Phialophora cf. hyalina, and Morchella septimelata.</title>
        <authorList>
            <person name="Wingfield B.D."/>
            <person name="Bills G.F."/>
            <person name="Dong Y."/>
            <person name="Huang W."/>
            <person name="Nel W.J."/>
            <person name="Swalarsk-Parry B.S."/>
            <person name="Vaghefi N."/>
            <person name="Wilken P.M."/>
            <person name="An Z."/>
            <person name="de Beer Z.W."/>
            <person name="De Vos L."/>
            <person name="Chen L."/>
            <person name="Duong T.A."/>
            <person name="Gao Y."/>
            <person name="Hammerbacher A."/>
            <person name="Kikkert J.R."/>
            <person name="Li Y."/>
            <person name="Li H."/>
            <person name="Li K."/>
            <person name="Li Q."/>
            <person name="Liu X."/>
            <person name="Ma X."/>
            <person name="Naidoo K."/>
            <person name="Pethybridge S.J."/>
            <person name="Sun J."/>
            <person name="Steenkamp E.T."/>
            <person name="van der Nest M.A."/>
            <person name="van Wyk S."/>
            <person name="Wingfield M.J."/>
            <person name="Xiong C."/>
            <person name="Yue Q."/>
            <person name="Zhang X."/>
        </authorList>
    </citation>
    <scope>NUCLEOTIDE SEQUENCE [LARGE SCALE GENOMIC DNA]</scope>
    <source>
        <strain evidence="20 21">BP5796</strain>
    </source>
</reference>
<evidence type="ECO:0000256" key="7">
    <source>
        <dbReference type="ARBA" id="ARBA00012242"/>
    </source>
</evidence>
<protein>
    <recommendedName>
        <fullName evidence="9">Bifunctional lycopene cyclase/phytoene synthase</fullName>
        <ecNumber evidence="8">2.5.1.32</ecNumber>
        <ecNumber evidence="7">5.5.1.19</ecNumber>
    </recommendedName>
</protein>
<evidence type="ECO:0000256" key="13">
    <source>
        <dbReference type="ARBA" id="ARBA00022989"/>
    </source>
</evidence>
<keyword evidence="21" id="KW-1185">Reference proteome</keyword>
<name>A0A3D8RJE9_9HELO</name>
<evidence type="ECO:0000256" key="2">
    <source>
        <dbReference type="ARBA" id="ARBA00004141"/>
    </source>
</evidence>
<dbReference type="UniPathway" id="UPA00802"/>
<evidence type="ECO:0000256" key="15">
    <source>
        <dbReference type="ARBA" id="ARBA00023235"/>
    </source>
</evidence>
<dbReference type="InterPro" id="IPR002060">
    <property type="entry name" value="Squ/phyt_synthse"/>
</dbReference>
<dbReference type="GO" id="GO:0045436">
    <property type="term" value="F:lycopene beta cyclase activity"/>
    <property type="evidence" value="ECO:0007669"/>
    <property type="project" value="UniProtKB-ARBA"/>
</dbReference>
<evidence type="ECO:0000256" key="1">
    <source>
        <dbReference type="ARBA" id="ARBA00001805"/>
    </source>
</evidence>
<dbReference type="InterPro" id="IPR019845">
    <property type="entry name" value="Squalene/phytoene_synthase_CS"/>
</dbReference>
<comment type="pathway">
    <text evidence="3">Carotenoid biosynthesis; beta-carotene biosynthesis.</text>
</comment>
<evidence type="ECO:0000256" key="10">
    <source>
        <dbReference type="ARBA" id="ARBA00022679"/>
    </source>
</evidence>
<dbReference type="PANTHER" id="PTHR31480">
    <property type="entry name" value="BIFUNCTIONAL LYCOPENE CYCLASE/PHYTOENE SYNTHASE"/>
    <property type="match status" value="1"/>
</dbReference>
<dbReference type="NCBIfam" id="TIGR03462">
    <property type="entry name" value="CarR_dom_SF"/>
    <property type="match status" value="2"/>
</dbReference>
<dbReference type="SFLD" id="SFLDG01212">
    <property type="entry name" value="Phytoene_synthase_like"/>
    <property type="match status" value="1"/>
</dbReference>
<keyword evidence="14 19" id="KW-0472">Membrane</keyword>
<dbReference type="AlphaFoldDB" id="A0A3D8RJE9"/>
<dbReference type="PROSITE" id="PS01045">
    <property type="entry name" value="SQUALEN_PHYTOEN_SYN_2"/>
    <property type="match status" value="1"/>
</dbReference>
<accession>A0A3D8RJE9</accession>
<dbReference type="PROSITE" id="PS01044">
    <property type="entry name" value="SQUALEN_PHYTOEN_SYN_1"/>
    <property type="match status" value="1"/>
</dbReference>
<dbReference type="Proteomes" id="UP000256328">
    <property type="component" value="Unassembled WGS sequence"/>
</dbReference>
<evidence type="ECO:0000256" key="12">
    <source>
        <dbReference type="ARBA" id="ARBA00022746"/>
    </source>
</evidence>
<evidence type="ECO:0000256" key="6">
    <source>
        <dbReference type="ARBA" id="ARBA00008406"/>
    </source>
</evidence>
<dbReference type="EC" id="2.5.1.32" evidence="8"/>
<dbReference type="Pfam" id="PF00494">
    <property type="entry name" value="SQS_PSY"/>
    <property type="match status" value="1"/>
</dbReference>
<comment type="subcellular location">
    <subcellularLocation>
        <location evidence="2">Membrane</location>
        <topology evidence="2">Multi-pass membrane protein</topology>
    </subcellularLocation>
</comment>
<comment type="catalytic activity">
    <reaction evidence="1">
        <text>2 (2E,6E,10E)-geranylgeranyl diphosphate = 15-cis-phytoene + 2 diphosphate</text>
        <dbReference type="Rhea" id="RHEA:34475"/>
        <dbReference type="ChEBI" id="CHEBI:27787"/>
        <dbReference type="ChEBI" id="CHEBI:33019"/>
        <dbReference type="ChEBI" id="CHEBI:58756"/>
        <dbReference type="EC" id="2.5.1.32"/>
    </reaction>
</comment>
<feature type="transmembrane region" description="Helical" evidence="19">
    <location>
        <begin position="6"/>
        <end position="24"/>
    </location>
</feature>
<dbReference type="GO" id="GO:0016872">
    <property type="term" value="F:intramolecular lyase activity"/>
    <property type="evidence" value="ECO:0007669"/>
    <property type="project" value="InterPro"/>
</dbReference>
<evidence type="ECO:0000256" key="16">
    <source>
        <dbReference type="ARBA" id="ARBA00023268"/>
    </source>
</evidence>
<dbReference type="SFLD" id="SFLDG01018">
    <property type="entry name" value="Squalene/Phytoene_Synthase_Lik"/>
    <property type="match status" value="1"/>
</dbReference>
<evidence type="ECO:0000313" key="21">
    <source>
        <dbReference type="Proteomes" id="UP000256328"/>
    </source>
</evidence>
<evidence type="ECO:0000256" key="3">
    <source>
        <dbReference type="ARBA" id="ARBA00005089"/>
    </source>
</evidence>
<evidence type="ECO:0000256" key="19">
    <source>
        <dbReference type="SAM" id="Phobius"/>
    </source>
</evidence>
<comment type="pathway">
    <text evidence="4">Carotenoid biosynthesis; phytoene biosynthesis; all-trans-phytoene from geranylgeranyl diphosphate: step 1/1.</text>
</comment>
<feature type="transmembrane region" description="Helical" evidence="19">
    <location>
        <begin position="224"/>
        <end position="241"/>
    </location>
</feature>
<dbReference type="InterPro" id="IPR044843">
    <property type="entry name" value="Trans_IPPS_bact-type"/>
</dbReference>
<keyword evidence="15" id="KW-0413">Isomerase</keyword>
<dbReference type="CDD" id="cd00683">
    <property type="entry name" value="Trans_IPPS_HH"/>
    <property type="match status" value="1"/>
</dbReference>
<evidence type="ECO:0000313" key="20">
    <source>
        <dbReference type="EMBL" id="RDW74100.1"/>
    </source>
</evidence>
<gene>
    <name evidence="20" type="ORF">BP5796_07542</name>
</gene>
<feature type="transmembrane region" description="Helical" evidence="19">
    <location>
        <begin position="148"/>
        <end position="167"/>
    </location>
</feature>
<keyword evidence="16" id="KW-0511">Multifunctional enzyme</keyword>
<keyword evidence="10" id="KW-0808">Transferase</keyword>
<sequence>MGFEYAWVHLKYTIPPAIILSLLYRPFFTRIDAYKVLFLVSIAVIATTPWDSYLIRRKIWTYPPGVIIGPTFLAIPAEELFFFVIQTYNTALLYLVLSKPILHPNYLLGCFPGHQTPFKTIRNTGQFLLAACILVGGNLIRKGGEGTYLGLILVWAGPFALFLWSLSYQFLVALPYTSTALPVLVPTLYLWVVDTIALRRGTWAIESGTKLGIHVWEGLEIEEAVFFLATNILVVFGLVAFDNAMAVLLTFPRLFPQVPILPSPVLLMQALTTGCAKYDLARLDAIKQASRRLQSKSRSFYFASSVFTGRLRIDLIFLYSFCRVADDLVDEASSEGDAREWIIKLTKYLDLAYQSKETWLITEQPDVCSYITKNFPESTQSALRLLPTHILSFGPLYELLEGFKTDLDFHSDNSAKSSRNFPISNQQDLDRYCGRVAGTVGELCLELVFHHSKSPLTISQKENLVREGGRMGVALQLVNIARDIATDAKIGRVYIPKTWLKAQGLQPQDILENPNTSVTERFRESLLKRAFTAYLTSRDAISQLPSDARAPIRVAVESYMEIGRVLMKKGYQVKEGKATVPRLRRLKVAWKALSQG</sequence>
<keyword evidence="12" id="KW-0125">Carotenoid biosynthesis</keyword>
<comment type="caution">
    <text evidence="20">The sequence shown here is derived from an EMBL/GenBank/DDBJ whole genome shotgun (WGS) entry which is preliminary data.</text>
</comment>
<proteinExistence type="inferred from homology"/>
<dbReference type="UniPathway" id="UPA00799">
    <property type="reaction ID" value="UER00773"/>
</dbReference>
<organism evidence="20 21">
    <name type="scientific">Coleophoma crateriformis</name>
    <dbReference type="NCBI Taxonomy" id="565419"/>
    <lineage>
        <taxon>Eukaryota</taxon>
        <taxon>Fungi</taxon>
        <taxon>Dikarya</taxon>
        <taxon>Ascomycota</taxon>
        <taxon>Pezizomycotina</taxon>
        <taxon>Leotiomycetes</taxon>
        <taxon>Helotiales</taxon>
        <taxon>Dermateaceae</taxon>
        <taxon>Coleophoma</taxon>
    </lineage>
</organism>
<dbReference type="GO" id="GO:0016020">
    <property type="term" value="C:membrane"/>
    <property type="evidence" value="ECO:0007669"/>
    <property type="project" value="UniProtKB-SubCell"/>
</dbReference>
<evidence type="ECO:0000256" key="14">
    <source>
        <dbReference type="ARBA" id="ARBA00023136"/>
    </source>
</evidence>
<dbReference type="GO" id="GO:0051996">
    <property type="term" value="F:squalene synthase [NAD(P)H] activity"/>
    <property type="evidence" value="ECO:0007669"/>
    <property type="project" value="InterPro"/>
</dbReference>
<keyword evidence="13 19" id="KW-1133">Transmembrane helix</keyword>
<dbReference type="SFLD" id="SFLDS00005">
    <property type="entry name" value="Isoprenoid_Synthase_Type_I"/>
    <property type="match status" value="1"/>
</dbReference>
<keyword evidence="11 19" id="KW-0812">Transmembrane</keyword>
<comment type="catalytic activity">
    <reaction evidence="18">
        <text>all-trans-lycopene = gamma-carotene</text>
        <dbReference type="Rhea" id="RHEA:32219"/>
        <dbReference type="ChEBI" id="CHEBI:15948"/>
        <dbReference type="ChEBI" id="CHEBI:27740"/>
        <dbReference type="EC" id="5.5.1.19"/>
    </reaction>
</comment>
<evidence type="ECO:0000256" key="8">
    <source>
        <dbReference type="ARBA" id="ARBA00012396"/>
    </source>
</evidence>
<evidence type="ECO:0000256" key="9">
    <source>
        <dbReference type="ARBA" id="ARBA00018909"/>
    </source>
</evidence>
<dbReference type="SUPFAM" id="SSF48576">
    <property type="entry name" value="Terpenoid synthases"/>
    <property type="match status" value="1"/>
</dbReference>
<dbReference type="EMBL" id="PDLN01000010">
    <property type="protein sequence ID" value="RDW74100.1"/>
    <property type="molecule type" value="Genomic_DNA"/>
</dbReference>
<dbReference type="InterPro" id="IPR033904">
    <property type="entry name" value="Trans_IPPS_HH"/>
</dbReference>
<evidence type="ECO:0000256" key="4">
    <source>
        <dbReference type="ARBA" id="ARBA00005172"/>
    </source>
</evidence>
<dbReference type="InterPro" id="IPR008949">
    <property type="entry name" value="Isoprenoid_synthase_dom_sf"/>
</dbReference>
<dbReference type="InterPro" id="IPR017825">
    <property type="entry name" value="Lycopene_cyclase_dom"/>
</dbReference>
<dbReference type="GO" id="GO:0004311">
    <property type="term" value="F:geranylgeranyl diphosphate synthase activity"/>
    <property type="evidence" value="ECO:0007669"/>
    <property type="project" value="InterPro"/>
</dbReference>
<comment type="catalytic activity">
    <reaction evidence="17">
        <text>gamma-carotene = all-trans-beta-carotene</text>
        <dbReference type="Rhea" id="RHEA:32239"/>
        <dbReference type="ChEBI" id="CHEBI:17579"/>
        <dbReference type="ChEBI" id="CHEBI:27740"/>
        <dbReference type="EC" id="5.5.1.19"/>
    </reaction>
</comment>
<dbReference type="EC" id="5.5.1.19" evidence="7"/>
<dbReference type="OrthoDB" id="6600518at2759"/>
<comment type="similarity">
    <text evidence="5">In the N-terminal section; belongs to the lycopene beta-cyclase family.</text>
</comment>
<comment type="similarity">
    <text evidence="6">In the C-terminal section; belongs to the phytoene/squalene synthase family.</text>
</comment>
<evidence type="ECO:0000256" key="18">
    <source>
        <dbReference type="ARBA" id="ARBA00029335"/>
    </source>
</evidence>
<feature type="transmembrane region" description="Helical" evidence="19">
    <location>
        <begin position="36"/>
        <end position="55"/>
    </location>
</feature>
<evidence type="ECO:0000256" key="11">
    <source>
        <dbReference type="ARBA" id="ARBA00022692"/>
    </source>
</evidence>
<dbReference type="Gene3D" id="1.10.600.10">
    <property type="entry name" value="Farnesyl Diphosphate Synthase"/>
    <property type="match status" value="1"/>
</dbReference>
<feature type="transmembrane region" description="Helical" evidence="19">
    <location>
        <begin position="173"/>
        <end position="192"/>
    </location>
</feature>
<evidence type="ECO:0000256" key="17">
    <source>
        <dbReference type="ARBA" id="ARBA00029313"/>
    </source>
</evidence>